<dbReference type="SUPFAM" id="SSF103088">
    <property type="entry name" value="OmpA-like"/>
    <property type="match status" value="1"/>
</dbReference>
<gene>
    <name evidence="4" type="ORF">WN50_21270</name>
    <name evidence="5" type="ORF">WN50_34670</name>
</gene>
<keyword evidence="3" id="KW-1133">Transmembrane helix</keyword>
<name>A0A0F5YBC5_9CYAN</name>
<dbReference type="EMBL" id="LATL02000096">
    <property type="protein sequence ID" value="KKD36189.1"/>
    <property type="molecule type" value="Genomic_DNA"/>
</dbReference>
<evidence type="ECO:0008006" key="7">
    <source>
        <dbReference type="Google" id="ProtNLM"/>
    </source>
</evidence>
<protein>
    <recommendedName>
        <fullName evidence="7">Flagellar motor protein</fullName>
    </recommendedName>
</protein>
<proteinExistence type="predicted"/>
<keyword evidence="3" id="KW-0472">Membrane</keyword>
<evidence type="ECO:0000313" key="4">
    <source>
        <dbReference type="EMBL" id="KKD36189.1"/>
    </source>
</evidence>
<dbReference type="Proteomes" id="UP000033607">
    <property type="component" value="Unassembled WGS sequence"/>
</dbReference>
<evidence type="ECO:0000256" key="1">
    <source>
        <dbReference type="SAM" id="Coils"/>
    </source>
</evidence>
<feature type="transmembrane region" description="Helical" evidence="3">
    <location>
        <begin position="22"/>
        <end position="44"/>
    </location>
</feature>
<dbReference type="Gene3D" id="3.30.1330.60">
    <property type="entry name" value="OmpA-like domain"/>
    <property type="match status" value="1"/>
</dbReference>
<keyword evidence="3" id="KW-0812">Transmembrane</keyword>
<keyword evidence="1" id="KW-0175">Coiled coil</keyword>
<reference evidence="4 6" key="1">
    <citation type="submission" date="2015-06" db="EMBL/GenBank/DDBJ databases">
        <title>Draft genome assembly of filamentous brackish cyanobacterium Limnoraphis robusta strain CS-951.</title>
        <authorList>
            <person name="Willis A."/>
            <person name="Parks M."/>
            <person name="Burford M.A."/>
        </authorList>
    </citation>
    <scope>NUCLEOTIDE SEQUENCE [LARGE SCALE GENOMIC DNA]</scope>
    <source>
        <strain evidence="4 6">CS-951</strain>
    </source>
</reference>
<organism evidence="4 6">
    <name type="scientific">Limnoraphis robusta CS-951</name>
    <dbReference type="NCBI Taxonomy" id="1637645"/>
    <lineage>
        <taxon>Bacteria</taxon>
        <taxon>Bacillati</taxon>
        <taxon>Cyanobacteriota</taxon>
        <taxon>Cyanophyceae</taxon>
        <taxon>Oscillatoriophycideae</taxon>
        <taxon>Oscillatoriales</taxon>
        <taxon>Sirenicapillariaceae</taxon>
        <taxon>Limnoraphis</taxon>
    </lineage>
</organism>
<feature type="coiled-coil region" evidence="1">
    <location>
        <begin position="55"/>
        <end position="96"/>
    </location>
</feature>
<feature type="compositionally biased region" description="Basic and acidic residues" evidence="2">
    <location>
        <begin position="239"/>
        <end position="259"/>
    </location>
</feature>
<evidence type="ECO:0000313" key="5">
    <source>
        <dbReference type="EMBL" id="KMW70523.1"/>
    </source>
</evidence>
<evidence type="ECO:0000256" key="2">
    <source>
        <dbReference type="SAM" id="MobiDB-lite"/>
    </source>
</evidence>
<dbReference type="EMBL" id="LATL02000138">
    <property type="protein sequence ID" value="KMW70523.1"/>
    <property type="molecule type" value="Genomic_DNA"/>
</dbReference>
<comment type="caution">
    <text evidence="4">The sequence shown here is derived from an EMBL/GenBank/DDBJ whole genome shotgun (WGS) entry which is preliminary data.</text>
</comment>
<dbReference type="InterPro" id="IPR036737">
    <property type="entry name" value="OmpA-like_sf"/>
</dbReference>
<dbReference type="PATRIC" id="fig|1637645.4.peg.1996"/>
<dbReference type="OrthoDB" id="559153at2"/>
<feature type="region of interest" description="Disordered" evidence="2">
    <location>
        <begin position="230"/>
        <end position="259"/>
    </location>
</feature>
<dbReference type="RefSeq" id="WP_046280590.1">
    <property type="nucleotide sequence ID" value="NZ_LATL02000096.1"/>
</dbReference>
<sequence length="259" mass="29556">MRHSRFKTEEEELNVWPAFTDLMSNAFMILSLFLILAIIKSVFVQSVSEANASRSEQLERELQQRSNRVNNLEGEIARMRGELQQRSSRITELNQEIERLKSPPIIVLRDSTERRFESGSAELSEPLNQFVENELIAQIKTLSQDYQGYLIEVIGHTDGQINSGNYSNLDGNLEQIIQGNESFNQLIPGSNADLGLMRALAVVKKLQENQELQALGLKFKAYSAAQLYDTSGNYAPPNRQEDPNRRRIEIRFTPPAEER</sequence>
<accession>A0A0F5YBC5</accession>
<dbReference type="AlphaFoldDB" id="A0A0F5YBC5"/>
<dbReference type="Gene3D" id="1.20.5.170">
    <property type="match status" value="1"/>
</dbReference>
<evidence type="ECO:0000256" key="3">
    <source>
        <dbReference type="SAM" id="Phobius"/>
    </source>
</evidence>
<evidence type="ECO:0000313" key="6">
    <source>
        <dbReference type="Proteomes" id="UP000033607"/>
    </source>
</evidence>